<proteinExistence type="predicted"/>
<keyword evidence="3" id="KW-1185">Reference proteome</keyword>
<evidence type="ECO:0000256" key="1">
    <source>
        <dbReference type="SAM" id="MobiDB-lite"/>
    </source>
</evidence>
<protein>
    <submittedName>
        <fullName evidence="2">Uncharacterized protein</fullName>
    </submittedName>
</protein>
<dbReference type="RefSeq" id="WP_059053807.1">
    <property type="nucleotide sequence ID" value="NZ_LOJF01000001.1"/>
</dbReference>
<dbReference type="EMBL" id="LOJF01000001">
    <property type="protein sequence ID" value="KUH59471.1"/>
    <property type="molecule type" value="Genomic_DNA"/>
</dbReference>
<comment type="caution">
    <text evidence="2">The sequence shown here is derived from an EMBL/GenBank/DDBJ whole genome shotgun (WGS) entry which is preliminary data.</text>
</comment>
<feature type="compositionally biased region" description="Basic and acidic residues" evidence="1">
    <location>
        <begin position="58"/>
        <end position="70"/>
    </location>
</feature>
<reference evidence="2 3" key="1">
    <citation type="submission" date="2015-12" db="EMBL/GenBank/DDBJ databases">
        <title>Draft Genome Sequence of Olsenella scatoligenes SK9K4T; a Producer of 3-Methylindole- (skatole) and 4-Methylphenol- (p-cresol) Isolated from Pig Feces.</title>
        <authorList>
            <person name="Li X."/>
            <person name="Borg B."/>
            <person name="Canibe N."/>
        </authorList>
    </citation>
    <scope>NUCLEOTIDE SEQUENCE [LARGE SCALE GENOMIC DNA]</scope>
    <source>
        <strain evidence="2 3">SK9K4</strain>
    </source>
</reference>
<evidence type="ECO:0000313" key="2">
    <source>
        <dbReference type="EMBL" id="KUH59471.1"/>
    </source>
</evidence>
<name>A0A117J540_TRASO</name>
<feature type="region of interest" description="Disordered" evidence="1">
    <location>
        <begin position="48"/>
        <end position="70"/>
    </location>
</feature>
<dbReference type="OrthoDB" id="9887429at2"/>
<evidence type="ECO:0000313" key="3">
    <source>
        <dbReference type="Proteomes" id="UP000054078"/>
    </source>
</evidence>
<gene>
    <name evidence="2" type="ORF">AUL39_03960</name>
</gene>
<sequence length="70" mass="8092">MGLVFGRKKRRKRAAYDPDEFVDTRPNPFLTRGFSKGGSSRGYCNEGGLYANNENWDDSPRDSWDDGWDR</sequence>
<dbReference type="AlphaFoldDB" id="A0A117J540"/>
<dbReference type="Proteomes" id="UP000054078">
    <property type="component" value="Unassembled WGS sequence"/>
</dbReference>
<organism evidence="2 3">
    <name type="scientific">Tractidigestivibacter scatoligenes</name>
    <name type="common">Olsenella scatoligenes</name>
    <dbReference type="NCBI Taxonomy" id="1299998"/>
    <lineage>
        <taxon>Bacteria</taxon>
        <taxon>Bacillati</taxon>
        <taxon>Actinomycetota</taxon>
        <taxon>Coriobacteriia</taxon>
        <taxon>Coriobacteriales</taxon>
        <taxon>Atopobiaceae</taxon>
        <taxon>Tractidigestivibacter</taxon>
    </lineage>
</organism>
<accession>A0A117J540</accession>